<feature type="compositionally biased region" description="Basic and acidic residues" evidence="1">
    <location>
        <begin position="44"/>
        <end position="54"/>
    </location>
</feature>
<proteinExistence type="predicted"/>
<accession>A0ABT4KWD8</accession>
<protein>
    <submittedName>
        <fullName evidence="2">Uncharacterized protein</fullName>
    </submittedName>
</protein>
<keyword evidence="3" id="KW-1185">Reference proteome</keyword>
<feature type="compositionally biased region" description="Basic and acidic residues" evidence="1">
    <location>
        <begin position="10"/>
        <end position="30"/>
    </location>
</feature>
<reference evidence="2" key="1">
    <citation type="submission" date="2022-12" db="EMBL/GenBank/DDBJ databases">
        <title>Genome sequence of SJ11.</title>
        <authorList>
            <person name="Woo H."/>
        </authorList>
    </citation>
    <scope>NUCLEOTIDE SEQUENCE</scope>
    <source>
        <strain evidence="2">SJ11</strain>
    </source>
</reference>
<dbReference type="RefSeq" id="WP_269415033.1">
    <property type="nucleotide sequence ID" value="NZ_JAPWGL010000002.1"/>
</dbReference>
<sequence length="65" mass="7315">MEFPKNTAAHQEKSKGAENGLDRWNDRLDENLESDNQNDVTADEQAKSFSEKEGSGNQSDEVEKD</sequence>
<feature type="region of interest" description="Disordered" evidence="1">
    <location>
        <begin position="1"/>
        <end position="65"/>
    </location>
</feature>
<dbReference type="Proteomes" id="UP001144341">
    <property type="component" value="Unassembled WGS sequence"/>
</dbReference>
<dbReference type="EMBL" id="JAPWGL010000002">
    <property type="protein sequence ID" value="MCZ4223234.1"/>
    <property type="molecule type" value="Genomic_DNA"/>
</dbReference>
<comment type="caution">
    <text evidence="2">The sequence shown here is derived from an EMBL/GenBank/DDBJ whole genome shotgun (WGS) entry which is preliminary data.</text>
</comment>
<evidence type="ECO:0000313" key="3">
    <source>
        <dbReference type="Proteomes" id="UP001144341"/>
    </source>
</evidence>
<organism evidence="2 3">
    <name type="scientific">Pedobacter rhodius</name>
    <dbReference type="NCBI Taxonomy" id="3004098"/>
    <lineage>
        <taxon>Bacteria</taxon>
        <taxon>Pseudomonadati</taxon>
        <taxon>Bacteroidota</taxon>
        <taxon>Sphingobacteriia</taxon>
        <taxon>Sphingobacteriales</taxon>
        <taxon>Sphingobacteriaceae</taxon>
        <taxon>Pedobacter</taxon>
    </lineage>
</organism>
<evidence type="ECO:0000256" key="1">
    <source>
        <dbReference type="SAM" id="MobiDB-lite"/>
    </source>
</evidence>
<name>A0ABT4KWD8_9SPHI</name>
<evidence type="ECO:0000313" key="2">
    <source>
        <dbReference type="EMBL" id="MCZ4223234.1"/>
    </source>
</evidence>
<gene>
    <name evidence="2" type="ORF">O0931_07970</name>
</gene>